<dbReference type="STRING" id="1407499.HHUB_1513"/>
<name>A0A0U5H1T2_9EURY</name>
<evidence type="ECO:0008006" key="3">
    <source>
        <dbReference type="Google" id="ProtNLM"/>
    </source>
</evidence>
<gene>
    <name evidence="1" type="ORF">HHUB_1513</name>
</gene>
<dbReference type="EMBL" id="LN831302">
    <property type="protein sequence ID" value="CQH49346.1"/>
    <property type="molecule type" value="Genomic_DNA"/>
</dbReference>
<reference evidence="2" key="1">
    <citation type="journal article" date="2016" name="Environ. Microbiol.">
        <title>The complete genome of a viable archaeum isolated from 123-million-year-old rock salt.</title>
        <authorList>
            <person name="Jaakkola S.T."/>
            <person name="Pfeiffer F."/>
            <person name="Ravantti J.J."/>
            <person name="Guo Q."/>
            <person name="Liu Y."/>
            <person name="Chen X."/>
            <person name="Ma H."/>
            <person name="Yang C."/>
            <person name="Oksanen H.M."/>
            <person name="Bamford D.H."/>
        </authorList>
    </citation>
    <scope>NUCLEOTIDE SEQUENCE</scope>
    <source>
        <strain evidence="2">JI20-1</strain>
    </source>
</reference>
<protein>
    <recommendedName>
        <fullName evidence="3">Acetyl-CoA synthetase</fullName>
    </recommendedName>
</protein>
<dbReference type="KEGG" id="hhb:Hhub_1513"/>
<dbReference type="Gene3D" id="3.40.50.12780">
    <property type="entry name" value="N-terminal domain of ligase-like"/>
    <property type="match status" value="1"/>
</dbReference>
<dbReference type="SUPFAM" id="SSF56801">
    <property type="entry name" value="Acetyl-CoA synthetase-like"/>
    <property type="match status" value="1"/>
</dbReference>
<dbReference type="InterPro" id="IPR042099">
    <property type="entry name" value="ANL_N_sf"/>
</dbReference>
<evidence type="ECO:0000313" key="1">
    <source>
        <dbReference type="EMBL" id="CQH49346.1"/>
    </source>
</evidence>
<organism evidence="1 2">
    <name type="scientific">Halobacterium hubeiense</name>
    <dbReference type="NCBI Taxonomy" id="1407499"/>
    <lineage>
        <taxon>Archaea</taxon>
        <taxon>Methanobacteriati</taxon>
        <taxon>Methanobacteriota</taxon>
        <taxon>Stenosarchaea group</taxon>
        <taxon>Halobacteria</taxon>
        <taxon>Halobacteriales</taxon>
        <taxon>Halobacteriaceae</taxon>
        <taxon>Halobacterium</taxon>
    </lineage>
</organism>
<proteinExistence type="predicted"/>
<accession>A0A0U5H1T2</accession>
<dbReference type="RefSeq" id="WP_059055899.1">
    <property type="nucleotide sequence ID" value="NZ_LN831302.1"/>
</dbReference>
<sequence>METVADIVASLDDPDRPVVHADRVHDAREFRSQTYKTGNALRHCGVREEAGVAILDVPAPAALQTFFGAALLGATVEFGPDRVVEARVLAGPTVELGEYDLPPGGQRVGWGEPPADPSWTYFERDVWSENPTFPEPSVTAETELLAGVTHGAAVEAARRVAEEYDAKDRVAVRAPLAEPGTVVAGVLAPLLAGASIVLPPAGGAGTVAVATDDAPEDRVVAPADAAPSPDV</sequence>
<dbReference type="OrthoDB" id="205088at2157"/>
<dbReference type="AlphaFoldDB" id="A0A0U5H1T2"/>
<dbReference type="Proteomes" id="UP000066737">
    <property type="component" value="Chromosome I"/>
</dbReference>
<dbReference type="GeneID" id="26658198"/>
<evidence type="ECO:0000313" key="2">
    <source>
        <dbReference type="Proteomes" id="UP000066737"/>
    </source>
</evidence>
<keyword evidence="2" id="KW-1185">Reference proteome</keyword>